<name>A0AAV9NIS2_9EURO</name>
<organism evidence="1 2">
    <name type="scientific">Exophiala bonariae</name>
    <dbReference type="NCBI Taxonomy" id="1690606"/>
    <lineage>
        <taxon>Eukaryota</taxon>
        <taxon>Fungi</taxon>
        <taxon>Dikarya</taxon>
        <taxon>Ascomycota</taxon>
        <taxon>Pezizomycotina</taxon>
        <taxon>Eurotiomycetes</taxon>
        <taxon>Chaetothyriomycetidae</taxon>
        <taxon>Chaetothyriales</taxon>
        <taxon>Herpotrichiellaceae</taxon>
        <taxon>Exophiala</taxon>
    </lineage>
</organism>
<dbReference type="AlphaFoldDB" id="A0AAV9NIS2"/>
<reference evidence="1 2" key="1">
    <citation type="submission" date="2023-08" db="EMBL/GenBank/DDBJ databases">
        <title>Black Yeasts Isolated from many extreme environments.</title>
        <authorList>
            <person name="Coleine C."/>
            <person name="Stajich J.E."/>
            <person name="Selbmann L."/>
        </authorList>
    </citation>
    <scope>NUCLEOTIDE SEQUENCE [LARGE SCALE GENOMIC DNA]</scope>
    <source>
        <strain evidence="1 2">CCFEE 5792</strain>
    </source>
</reference>
<dbReference type="RefSeq" id="XP_064709496.1">
    <property type="nucleotide sequence ID" value="XM_064854770.1"/>
</dbReference>
<dbReference type="EMBL" id="JAVRRD010000005">
    <property type="protein sequence ID" value="KAK5058973.1"/>
    <property type="molecule type" value="Genomic_DNA"/>
</dbReference>
<dbReference type="GeneID" id="89979391"/>
<keyword evidence="2" id="KW-1185">Reference proteome</keyword>
<evidence type="ECO:0000313" key="1">
    <source>
        <dbReference type="EMBL" id="KAK5058973.1"/>
    </source>
</evidence>
<comment type="caution">
    <text evidence="1">The sequence shown here is derived from an EMBL/GenBank/DDBJ whole genome shotgun (WGS) entry which is preliminary data.</text>
</comment>
<evidence type="ECO:0000313" key="2">
    <source>
        <dbReference type="Proteomes" id="UP001358417"/>
    </source>
</evidence>
<dbReference type="Proteomes" id="UP001358417">
    <property type="component" value="Unassembled WGS sequence"/>
</dbReference>
<protein>
    <submittedName>
        <fullName evidence="1">Uncharacterized protein</fullName>
    </submittedName>
</protein>
<proteinExistence type="predicted"/>
<accession>A0AAV9NIS2</accession>
<sequence length="153" mass="17111">MDEEIKEMTMFAIEQPSAGTRDLYRVIFDTMDAMDEAMQSAQLSYAPGLLEAIHADEPPDISFFERLHEHPSPRTIWAIYAIVLDNRDDTQSLYIGSATAFIGGMGARFKTYDDVLRLSQKAEAENDQQSGVPSRMKEAVLDGSIITHKVPLV</sequence>
<gene>
    <name evidence="1" type="ORF">LTR84_011237</name>
</gene>